<evidence type="ECO:0000256" key="9">
    <source>
        <dbReference type="SAM" id="Phobius"/>
    </source>
</evidence>
<evidence type="ECO:0000256" key="5">
    <source>
        <dbReference type="ARBA" id="ARBA00023136"/>
    </source>
</evidence>
<protein>
    <recommendedName>
        <fullName evidence="8">SREBP regulating gene protein</fullName>
    </recommendedName>
</protein>
<evidence type="ECO:0000256" key="4">
    <source>
        <dbReference type="ARBA" id="ARBA00023034"/>
    </source>
</evidence>
<dbReference type="PANTHER" id="PTHR13481:SF0">
    <property type="entry name" value="SREBP REGULATING GENE PROTEIN"/>
    <property type="match status" value="1"/>
</dbReference>
<dbReference type="EMBL" id="JBAMIC010004070">
    <property type="protein sequence ID" value="KAK7088192.1"/>
    <property type="molecule type" value="Genomic_DNA"/>
</dbReference>
<dbReference type="InterPro" id="IPR019352">
    <property type="entry name" value="SPRING1"/>
</dbReference>
<keyword evidence="5 9" id="KW-0472">Membrane</keyword>
<dbReference type="Proteomes" id="UP001374579">
    <property type="component" value="Unassembled WGS sequence"/>
</dbReference>
<evidence type="ECO:0000256" key="1">
    <source>
        <dbReference type="ARBA" id="ARBA00004194"/>
    </source>
</evidence>
<dbReference type="AlphaFoldDB" id="A0AAN9AJR0"/>
<proteinExistence type="inferred from homology"/>
<organism evidence="10 11">
    <name type="scientific">Littorina saxatilis</name>
    <dbReference type="NCBI Taxonomy" id="31220"/>
    <lineage>
        <taxon>Eukaryota</taxon>
        <taxon>Metazoa</taxon>
        <taxon>Spiralia</taxon>
        <taxon>Lophotrochozoa</taxon>
        <taxon>Mollusca</taxon>
        <taxon>Gastropoda</taxon>
        <taxon>Caenogastropoda</taxon>
        <taxon>Littorinimorpha</taxon>
        <taxon>Littorinoidea</taxon>
        <taxon>Littorinidae</taxon>
        <taxon>Littorina</taxon>
    </lineage>
</organism>
<keyword evidence="3 9" id="KW-1133">Transmembrane helix</keyword>
<evidence type="ECO:0000256" key="2">
    <source>
        <dbReference type="ARBA" id="ARBA00022692"/>
    </source>
</evidence>
<evidence type="ECO:0000256" key="7">
    <source>
        <dbReference type="ARBA" id="ARBA00023461"/>
    </source>
</evidence>
<sequence>MLCHKILRQRWVLGVIFFCSLFYFLATTFSKRQDLVSEDYVSNGLKRTLRQPFQWVPLPDVEKNYTQVRLCRNSQQGKSLIVDEKGYVCGREELDSIQCCDAKHSLVTRYVCESCLPNGCCSVYEHCVSCCLQPDKQPLLRRILKEAAVETFEIFASEVKDQFELCLAKCRTSSQSVQHENSYRHPNVKYCYGDKPPDLQVVVS</sequence>
<dbReference type="PANTHER" id="PTHR13481">
    <property type="entry name" value="SREBP REGULATING GENE PROTEIN"/>
    <property type="match status" value="1"/>
</dbReference>
<keyword evidence="11" id="KW-1185">Reference proteome</keyword>
<keyword evidence="4" id="KW-0333">Golgi apparatus</keyword>
<comment type="similarity">
    <text evidence="7">Belongs to the SPRING family.</text>
</comment>
<name>A0AAN9AJR0_9CAEN</name>
<keyword evidence="6" id="KW-0325">Glycoprotein</keyword>
<evidence type="ECO:0000256" key="6">
    <source>
        <dbReference type="ARBA" id="ARBA00023180"/>
    </source>
</evidence>
<reference evidence="10 11" key="1">
    <citation type="submission" date="2024-02" db="EMBL/GenBank/DDBJ databases">
        <title>Chromosome-scale genome assembly of the rough periwinkle Littorina saxatilis.</title>
        <authorList>
            <person name="De Jode A."/>
            <person name="Faria R."/>
            <person name="Formenti G."/>
            <person name="Sims Y."/>
            <person name="Smith T.P."/>
            <person name="Tracey A."/>
            <person name="Wood J.M.D."/>
            <person name="Zagrodzka Z.B."/>
            <person name="Johannesson K."/>
            <person name="Butlin R.K."/>
            <person name="Leder E.H."/>
        </authorList>
    </citation>
    <scope>NUCLEOTIDE SEQUENCE [LARGE SCALE GENOMIC DNA]</scope>
    <source>
        <strain evidence="10">Snail1</strain>
        <tissue evidence="10">Muscle</tissue>
    </source>
</reference>
<gene>
    <name evidence="10" type="ORF">V1264_022134</name>
</gene>
<evidence type="ECO:0000256" key="8">
    <source>
        <dbReference type="ARBA" id="ARBA00023485"/>
    </source>
</evidence>
<dbReference type="Pfam" id="PF10218">
    <property type="entry name" value="SPRING1"/>
    <property type="match status" value="1"/>
</dbReference>
<dbReference type="GO" id="GO:2000640">
    <property type="term" value="P:positive regulation of SREBP signaling pathway"/>
    <property type="evidence" value="ECO:0007669"/>
    <property type="project" value="InterPro"/>
</dbReference>
<evidence type="ECO:0000313" key="11">
    <source>
        <dbReference type="Proteomes" id="UP001374579"/>
    </source>
</evidence>
<dbReference type="GO" id="GO:0000139">
    <property type="term" value="C:Golgi membrane"/>
    <property type="evidence" value="ECO:0007669"/>
    <property type="project" value="UniProtKB-SubCell"/>
</dbReference>
<accession>A0AAN9AJR0</accession>
<comment type="caution">
    <text evidence="10">The sequence shown here is derived from an EMBL/GenBank/DDBJ whole genome shotgun (WGS) entry which is preliminary data.</text>
</comment>
<evidence type="ECO:0000256" key="3">
    <source>
        <dbReference type="ARBA" id="ARBA00022989"/>
    </source>
</evidence>
<feature type="transmembrane region" description="Helical" evidence="9">
    <location>
        <begin position="12"/>
        <end position="29"/>
    </location>
</feature>
<evidence type="ECO:0000313" key="10">
    <source>
        <dbReference type="EMBL" id="KAK7088192.1"/>
    </source>
</evidence>
<comment type="subcellular location">
    <subcellularLocation>
        <location evidence="1">Golgi apparatus membrane</location>
        <topology evidence="1">Single-pass membrane protein</topology>
    </subcellularLocation>
</comment>
<keyword evidence="2 9" id="KW-0812">Transmembrane</keyword>